<reference evidence="2 5" key="1">
    <citation type="submission" date="2018-01" db="EMBL/GenBank/DDBJ databases">
        <title>Complete genome sequence of Staphylococcus Scheliferi isolated from human.</title>
        <authorList>
            <person name="Abouelkhair M.A."/>
            <person name="Bemis D.A."/>
            <person name="Kania S.A."/>
        </authorList>
    </citation>
    <scope>NUCLEOTIDE SEQUENCE [LARGE SCALE GENOMIC DNA]</scope>
    <source>
        <strain evidence="2 5">ATCC 43808</strain>
    </source>
</reference>
<dbReference type="PANTHER" id="PTHR42830">
    <property type="entry name" value="OSMOTICALLY INDUCIBLE FAMILY PROTEIN"/>
    <property type="match status" value="1"/>
</dbReference>
<dbReference type="AlphaFoldDB" id="A0A7Z7QPG2"/>
<keyword evidence="5" id="KW-1185">Reference proteome</keyword>
<gene>
    <name evidence="2" type="ORF">C1O36_10670</name>
    <name evidence="3" type="ORF">NCTC12218_01129</name>
</gene>
<dbReference type="InterPro" id="IPR019905">
    <property type="entry name" value="OsmC-like_firmicutes"/>
</dbReference>
<dbReference type="EMBL" id="UHEF01000001">
    <property type="protein sequence ID" value="SUM88435.1"/>
    <property type="molecule type" value="Genomic_DNA"/>
</dbReference>
<dbReference type="Proteomes" id="UP000264146">
    <property type="component" value="Chromosome"/>
</dbReference>
<dbReference type="PANTHER" id="PTHR42830:SF2">
    <property type="entry name" value="OSMC_OHR FAMILY PROTEIN"/>
    <property type="match status" value="1"/>
</dbReference>
<protein>
    <submittedName>
        <fullName evidence="3">OsmC/Ohr family protein</fullName>
    </submittedName>
    <submittedName>
        <fullName evidence="2">Peroxiredoxin</fullName>
    </submittedName>
</protein>
<dbReference type="RefSeq" id="WP_016425346.1">
    <property type="nucleotide sequence ID" value="NZ_CABKRV010000001.1"/>
</dbReference>
<dbReference type="InterPro" id="IPR003718">
    <property type="entry name" value="OsmC/Ohr_fam"/>
</dbReference>
<evidence type="ECO:0000313" key="2">
    <source>
        <dbReference type="EMBL" id="NHA34926.1"/>
    </source>
</evidence>
<organism evidence="3">
    <name type="scientific">Staphylococcus schleiferi</name>
    <dbReference type="NCBI Taxonomy" id="1295"/>
    <lineage>
        <taxon>Bacteria</taxon>
        <taxon>Bacillati</taxon>
        <taxon>Bacillota</taxon>
        <taxon>Bacilli</taxon>
        <taxon>Bacillales</taxon>
        <taxon>Staphylococcaceae</taxon>
        <taxon>Staphylococcus</taxon>
    </lineage>
</organism>
<evidence type="ECO:0000313" key="1">
    <source>
        <dbReference type="EMBL" id="CAD7359480.1"/>
    </source>
</evidence>
<dbReference type="Gene3D" id="3.30.300.20">
    <property type="match status" value="1"/>
</dbReference>
<dbReference type="InterPro" id="IPR052707">
    <property type="entry name" value="OsmC_Ohr_Peroxiredoxin"/>
</dbReference>
<dbReference type="EMBL" id="POVK01000043">
    <property type="protein sequence ID" value="NHA34926.1"/>
    <property type="molecule type" value="Genomic_DNA"/>
</dbReference>
<evidence type="ECO:0000313" key="3">
    <source>
        <dbReference type="EMBL" id="SUM88435.1"/>
    </source>
</evidence>
<dbReference type="SUPFAM" id="SSF82784">
    <property type="entry name" value="OsmC-like"/>
    <property type="match status" value="1"/>
</dbReference>
<evidence type="ECO:0000313" key="4">
    <source>
        <dbReference type="Proteomes" id="UP000264146"/>
    </source>
</evidence>
<reference evidence="3" key="2">
    <citation type="submission" date="2018-06" db="EMBL/GenBank/DDBJ databases">
        <authorList>
            <consortium name="Pathogen Informatics"/>
            <person name="Doyle S."/>
        </authorList>
    </citation>
    <scope>NUCLEOTIDE SEQUENCE [LARGE SCALE GENOMIC DNA]</scope>
    <source>
        <strain evidence="3">NCTC12218</strain>
    </source>
</reference>
<sequence>MAHHQFPVQVKWTGGRDSVGEVTGNHIQHKISIPSELGGVGIGTNPDELLVSAAASCMTISLAATLERAHLTPIAINMQSYGEAQFEQQRFKMVKIIHKPKIIVDQLSKKDQIEKRLSQLIKIADQNCMISNSVRGNVAVETEPIIKIQSSQSSSNSNHLIKKSK</sequence>
<name>A0A7Z7QPG2_STASC</name>
<dbReference type="EMBL" id="LR962863">
    <property type="protein sequence ID" value="CAD7359480.1"/>
    <property type="molecule type" value="Genomic_DNA"/>
</dbReference>
<dbReference type="InterPro" id="IPR015946">
    <property type="entry name" value="KH_dom-like_a/b"/>
</dbReference>
<dbReference type="NCBIfam" id="TIGR03563">
    <property type="entry name" value="perox_SACOL1771"/>
    <property type="match status" value="1"/>
</dbReference>
<proteinExistence type="predicted"/>
<dbReference type="Pfam" id="PF02566">
    <property type="entry name" value="OsmC"/>
    <property type="match status" value="1"/>
</dbReference>
<dbReference type="InterPro" id="IPR036102">
    <property type="entry name" value="OsmC/Ohrsf"/>
</dbReference>
<dbReference type="Proteomes" id="UP000572988">
    <property type="component" value="Unassembled WGS sequence"/>
</dbReference>
<reference evidence="1 4" key="3">
    <citation type="submission" date="2020-11" db="EMBL/GenBank/DDBJ databases">
        <authorList>
            <consortium name="Pathogen Informatics"/>
        </authorList>
    </citation>
    <scope>NUCLEOTIDE SEQUENCE [LARGE SCALE GENOMIC DNA]</scope>
    <source>
        <strain evidence="1 4">NCTC12218</strain>
    </source>
</reference>
<accession>A0A7Z7QPG2</accession>
<evidence type="ECO:0000313" key="5">
    <source>
        <dbReference type="Proteomes" id="UP000572988"/>
    </source>
</evidence>